<protein>
    <submittedName>
        <fullName evidence="1">Uncharacterized protein</fullName>
    </submittedName>
</protein>
<reference evidence="1 3" key="1">
    <citation type="submission" date="2024-02" db="EMBL/GenBank/DDBJ databases">
        <authorList>
            <person name="Chen Y."/>
            <person name="Shah S."/>
            <person name="Dougan E. K."/>
            <person name="Thang M."/>
            <person name="Chan C."/>
        </authorList>
    </citation>
    <scope>NUCLEOTIDE SEQUENCE [LARGE SCALE GENOMIC DNA]</scope>
</reference>
<dbReference type="EMBL" id="CAXAMM010034447">
    <property type="protein sequence ID" value="CAK9072867.1"/>
    <property type="molecule type" value="Genomic_DNA"/>
</dbReference>
<evidence type="ECO:0000313" key="2">
    <source>
        <dbReference type="EMBL" id="CAK9073027.1"/>
    </source>
</evidence>
<dbReference type="Proteomes" id="UP001642464">
    <property type="component" value="Unassembled WGS sequence"/>
</dbReference>
<organism evidence="1 3">
    <name type="scientific">Durusdinium trenchii</name>
    <dbReference type="NCBI Taxonomy" id="1381693"/>
    <lineage>
        <taxon>Eukaryota</taxon>
        <taxon>Sar</taxon>
        <taxon>Alveolata</taxon>
        <taxon>Dinophyceae</taxon>
        <taxon>Suessiales</taxon>
        <taxon>Symbiodiniaceae</taxon>
        <taxon>Durusdinium</taxon>
    </lineage>
</organism>
<accession>A0ABP0P9Y9</accession>
<proteinExistence type="predicted"/>
<keyword evidence="3" id="KW-1185">Reference proteome</keyword>
<sequence>MAVSMRFLAKASQSFESIVAHAPSPKALRTPKTPMSPKTPVVSPFAISPLSTLNRGLNFFPEEVEKRTKVSTHQRSVHFADESGPTFVGNFSRLLGGRFLQNTEDLSSPANAAAAASATRDAVLARLLRKEERDAPVRQTPIKQTLPMLLGHRASLNAAPSNAVEVVDVESCAFAARKAFLEQQKRRASRSMADFVV</sequence>
<gene>
    <name evidence="1" type="ORF">SCF082_LOCUS35774</name>
    <name evidence="2" type="ORF">SCF082_LOCUS35827</name>
</gene>
<name>A0ABP0P9Y9_9DINO</name>
<comment type="caution">
    <text evidence="1">The sequence shown here is derived from an EMBL/GenBank/DDBJ whole genome shotgun (WGS) entry which is preliminary data.</text>
</comment>
<evidence type="ECO:0000313" key="3">
    <source>
        <dbReference type="Proteomes" id="UP001642464"/>
    </source>
</evidence>
<dbReference type="EMBL" id="CAXAMM010034558">
    <property type="protein sequence ID" value="CAK9073027.1"/>
    <property type="molecule type" value="Genomic_DNA"/>
</dbReference>
<evidence type="ECO:0000313" key="1">
    <source>
        <dbReference type="EMBL" id="CAK9072867.1"/>
    </source>
</evidence>